<comment type="caution">
    <text evidence="1">The sequence shown here is derived from an EMBL/GenBank/DDBJ whole genome shotgun (WGS) entry which is preliminary data.</text>
</comment>
<protein>
    <submittedName>
        <fullName evidence="1">Uncharacterized protein</fullName>
    </submittedName>
</protein>
<proteinExistence type="predicted"/>
<organism evidence="1 2">
    <name type="scientific">Thalassiosira oceanica</name>
    <name type="common">Marine diatom</name>
    <dbReference type="NCBI Taxonomy" id="159749"/>
    <lineage>
        <taxon>Eukaryota</taxon>
        <taxon>Sar</taxon>
        <taxon>Stramenopiles</taxon>
        <taxon>Ochrophyta</taxon>
        <taxon>Bacillariophyta</taxon>
        <taxon>Coscinodiscophyceae</taxon>
        <taxon>Thalassiosirophycidae</taxon>
        <taxon>Thalassiosirales</taxon>
        <taxon>Thalassiosiraceae</taxon>
        <taxon>Thalassiosira</taxon>
    </lineage>
</organism>
<dbReference type="AlphaFoldDB" id="K0RVC8"/>
<evidence type="ECO:0000313" key="2">
    <source>
        <dbReference type="Proteomes" id="UP000266841"/>
    </source>
</evidence>
<keyword evidence="2" id="KW-1185">Reference proteome</keyword>
<feature type="non-terminal residue" evidence="1">
    <location>
        <position position="1"/>
    </location>
</feature>
<accession>K0RVC8</accession>
<name>K0RVC8_THAOC</name>
<sequence>TSGNGGSSRRATVPGRVTVGLLDSSGRRGGLASGLGGELLAGGLSSGGLAGGLLRSGHFDGLLHTYGKKLETRKKTFDQDDYSTRAGMSLRTNAVQNQAQVFSYLSLLAGMNHRARRDFRPLEATETKL</sequence>
<reference evidence="1 2" key="1">
    <citation type="journal article" date="2012" name="Genome Biol.">
        <title>Genome and low-iron response of an oceanic diatom adapted to chronic iron limitation.</title>
        <authorList>
            <person name="Lommer M."/>
            <person name="Specht M."/>
            <person name="Roy A.S."/>
            <person name="Kraemer L."/>
            <person name="Andreson R."/>
            <person name="Gutowska M.A."/>
            <person name="Wolf J."/>
            <person name="Bergner S.V."/>
            <person name="Schilhabel M.B."/>
            <person name="Klostermeier U.C."/>
            <person name="Beiko R.G."/>
            <person name="Rosenstiel P."/>
            <person name="Hippler M."/>
            <person name="Laroche J."/>
        </authorList>
    </citation>
    <scope>NUCLEOTIDE SEQUENCE [LARGE SCALE GENOMIC DNA]</scope>
    <source>
        <strain evidence="1 2">CCMP1005</strain>
    </source>
</reference>
<dbReference type="EMBL" id="AGNL01030014">
    <property type="protein sequence ID" value="EJK56965.1"/>
    <property type="molecule type" value="Genomic_DNA"/>
</dbReference>
<dbReference type="Proteomes" id="UP000266841">
    <property type="component" value="Unassembled WGS sequence"/>
</dbReference>
<gene>
    <name evidence="1" type="ORF">THAOC_23044</name>
</gene>
<evidence type="ECO:0000313" key="1">
    <source>
        <dbReference type="EMBL" id="EJK56965.1"/>
    </source>
</evidence>